<dbReference type="InParanoid" id="A0A165NC24"/>
<evidence type="ECO:0000313" key="3">
    <source>
        <dbReference type="EMBL" id="KZW00529.1"/>
    </source>
</evidence>
<feature type="transmembrane region" description="Helical" evidence="1">
    <location>
        <begin position="97"/>
        <end position="116"/>
    </location>
</feature>
<evidence type="ECO:0000313" key="4">
    <source>
        <dbReference type="Proteomes" id="UP000077266"/>
    </source>
</evidence>
<name>A0A165NC24_EXIGL</name>
<dbReference type="Pfam" id="PF20151">
    <property type="entry name" value="DUF6533"/>
    <property type="match status" value="1"/>
</dbReference>
<dbReference type="EMBL" id="KV425900">
    <property type="protein sequence ID" value="KZW00529.1"/>
    <property type="molecule type" value="Genomic_DNA"/>
</dbReference>
<proteinExistence type="predicted"/>
<gene>
    <name evidence="3" type="ORF">EXIGLDRAFT_721298</name>
</gene>
<keyword evidence="1" id="KW-0812">Transmembrane</keyword>
<sequence length="346" mass="38442">MDGAPQVALEASTAALHVDPRAANSIMLASFILLIHEWFVTLEEEIQRIWMKPWTLFTAYWVAVRYLPFAARVLGVIGLFKLSWSTQVRAATLCQRFVPAAPIILGWAISTGHLALLMRIHVLWERRWLVSALPAFLWTLEFAANVYPVFDRLTIGESDPGLPSCIPTIIGRKAAFRLTSAMCDAVAFDISVTVLLVVKSVSLDRQRSERHPLVRLLLIHGTPTFGKRFTSNRPLAGIGVVLLLNSLNLVFIHATFTIFMLIIPNIVINRLILSLRAYESSCQADMRVAATQPSVHTNRSLTLTSPFGVNTILEAFQQPLHFPAPHAATDHPLSDIPTRPATHAHV</sequence>
<feature type="transmembrane region" description="Helical" evidence="1">
    <location>
        <begin position="235"/>
        <end position="263"/>
    </location>
</feature>
<protein>
    <recommendedName>
        <fullName evidence="2">DUF6533 domain-containing protein</fullName>
    </recommendedName>
</protein>
<organism evidence="3 4">
    <name type="scientific">Exidia glandulosa HHB12029</name>
    <dbReference type="NCBI Taxonomy" id="1314781"/>
    <lineage>
        <taxon>Eukaryota</taxon>
        <taxon>Fungi</taxon>
        <taxon>Dikarya</taxon>
        <taxon>Basidiomycota</taxon>
        <taxon>Agaricomycotina</taxon>
        <taxon>Agaricomycetes</taxon>
        <taxon>Auriculariales</taxon>
        <taxon>Exidiaceae</taxon>
        <taxon>Exidia</taxon>
    </lineage>
</organism>
<dbReference type="Proteomes" id="UP000077266">
    <property type="component" value="Unassembled WGS sequence"/>
</dbReference>
<evidence type="ECO:0000259" key="2">
    <source>
        <dbReference type="Pfam" id="PF20151"/>
    </source>
</evidence>
<accession>A0A165NC24</accession>
<dbReference type="AlphaFoldDB" id="A0A165NC24"/>
<evidence type="ECO:0000256" key="1">
    <source>
        <dbReference type="SAM" id="Phobius"/>
    </source>
</evidence>
<dbReference type="OrthoDB" id="2745134at2759"/>
<feature type="transmembrane region" description="Helical" evidence="1">
    <location>
        <begin position="22"/>
        <end position="42"/>
    </location>
</feature>
<feature type="transmembrane region" description="Helical" evidence="1">
    <location>
        <begin position="54"/>
        <end position="77"/>
    </location>
</feature>
<reference evidence="3 4" key="1">
    <citation type="journal article" date="2016" name="Mol. Biol. Evol.">
        <title>Comparative Genomics of Early-Diverging Mushroom-Forming Fungi Provides Insights into the Origins of Lignocellulose Decay Capabilities.</title>
        <authorList>
            <person name="Nagy L.G."/>
            <person name="Riley R."/>
            <person name="Tritt A."/>
            <person name="Adam C."/>
            <person name="Daum C."/>
            <person name="Floudas D."/>
            <person name="Sun H."/>
            <person name="Yadav J.S."/>
            <person name="Pangilinan J."/>
            <person name="Larsson K.H."/>
            <person name="Matsuura K."/>
            <person name="Barry K."/>
            <person name="Labutti K."/>
            <person name="Kuo R."/>
            <person name="Ohm R.A."/>
            <person name="Bhattacharya S.S."/>
            <person name="Shirouzu T."/>
            <person name="Yoshinaga Y."/>
            <person name="Martin F.M."/>
            <person name="Grigoriev I.V."/>
            <person name="Hibbett D.S."/>
        </authorList>
    </citation>
    <scope>NUCLEOTIDE SEQUENCE [LARGE SCALE GENOMIC DNA]</scope>
    <source>
        <strain evidence="3 4">HHB12029</strain>
    </source>
</reference>
<feature type="domain" description="DUF6533" evidence="2">
    <location>
        <begin position="26"/>
        <end position="69"/>
    </location>
</feature>
<keyword evidence="4" id="KW-1185">Reference proteome</keyword>
<keyword evidence="1" id="KW-1133">Transmembrane helix</keyword>
<feature type="transmembrane region" description="Helical" evidence="1">
    <location>
        <begin position="128"/>
        <end position="150"/>
    </location>
</feature>
<keyword evidence="1" id="KW-0472">Membrane</keyword>
<dbReference type="InterPro" id="IPR045340">
    <property type="entry name" value="DUF6533"/>
</dbReference>